<proteinExistence type="predicted"/>
<dbReference type="Proteomes" id="UP001642360">
    <property type="component" value="Unassembled WGS sequence"/>
</dbReference>
<keyword evidence="3" id="KW-0505">Motor protein</keyword>
<dbReference type="AlphaFoldDB" id="A0ABC8TGS2"/>
<evidence type="ECO:0000256" key="3">
    <source>
        <dbReference type="ARBA" id="ARBA00023175"/>
    </source>
</evidence>
<evidence type="ECO:0000313" key="6">
    <source>
        <dbReference type="Proteomes" id="UP001642360"/>
    </source>
</evidence>
<dbReference type="EMBL" id="CAUOFW020004802">
    <property type="protein sequence ID" value="CAK9167307.1"/>
    <property type="molecule type" value="Genomic_DNA"/>
</dbReference>
<evidence type="ECO:0000313" key="5">
    <source>
        <dbReference type="EMBL" id="CAK9167307.1"/>
    </source>
</evidence>
<protein>
    <submittedName>
        <fullName evidence="5">Uncharacterized protein</fullName>
    </submittedName>
</protein>
<dbReference type="PANTHER" id="PTHR47970">
    <property type="entry name" value="KINESIN-LIKE PROTEIN KIF11"/>
    <property type="match status" value="1"/>
</dbReference>
<name>A0ABC8TGS2_9AQUA</name>
<gene>
    <name evidence="5" type="ORF">ILEXP_LOCUS36570</name>
</gene>
<accession>A0ABC8TGS2</accession>
<dbReference type="PANTHER" id="PTHR47970:SF9">
    <property type="entry name" value="KINESIN-LIKE PROTEIN KIN-5D"/>
    <property type="match status" value="1"/>
</dbReference>
<evidence type="ECO:0000256" key="4">
    <source>
        <dbReference type="ARBA" id="ARBA00023212"/>
    </source>
</evidence>
<comment type="subcellular location">
    <subcellularLocation>
        <location evidence="1">Cytoplasm</location>
        <location evidence="1">Cytoskeleton</location>
    </subcellularLocation>
</comment>
<organism evidence="5 6">
    <name type="scientific">Ilex paraguariensis</name>
    <name type="common">yerba mate</name>
    <dbReference type="NCBI Taxonomy" id="185542"/>
    <lineage>
        <taxon>Eukaryota</taxon>
        <taxon>Viridiplantae</taxon>
        <taxon>Streptophyta</taxon>
        <taxon>Embryophyta</taxon>
        <taxon>Tracheophyta</taxon>
        <taxon>Spermatophyta</taxon>
        <taxon>Magnoliopsida</taxon>
        <taxon>eudicotyledons</taxon>
        <taxon>Gunneridae</taxon>
        <taxon>Pentapetalae</taxon>
        <taxon>asterids</taxon>
        <taxon>campanulids</taxon>
        <taxon>Aquifoliales</taxon>
        <taxon>Aquifoliaceae</taxon>
        <taxon>Ilex</taxon>
    </lineage>
</organism>
<evidence type="ECO:0000256" key="1">
    <source>
        <dbReference type="ARBA" id="ARBA00004245"/>
    </source>
</evidence>
<reference evidence="5 6" key="1">
    <citation type="submission" date="2024-02" db="EMBL/GenBank/DDBJ databases">
        <authorList>
            <person name="Vignale AGUSTIN F."/>
            <person name="Sosa J E."/>
            <person name="Modenutti C."/>
        </authorList>
    </citation>
    <scope>NUCLEOTIDE SEQUENCE [LARGE SCALE GENOMIC DNA]</scope>
</reference>
<dbReference type="GO" id="GO:0005856">
    <property type="term" value="C:cytoskeleton"/>
    <property type="evidence" value="ECO:0007669"/>
    <property type="project" value="UniProtKB-SubCell"/>
</dbReference>
<keyword evidence="6" id="KW-1185">Reference proteome</keyword>
<comment type="caution">
    <text evidence="5">The sequence shown here is derived from an EMBL/GenBank/DDBJ whole genome shotgun (WGS) entry which is preliminary data.</text>
</comment>
<keyword evidence="4" id="KW-0206">Cytoskeleton</keyword>
<dbReference type="InterPro" id="IPR047149">
    <property type="entry name" value="KIF11-like"/>
</dbReference>
<sequence length="952" mass="106322">MAEKLGRLELDSKFKDKGEFEQTEQALFDLDGRFRQANDTIKEKEYLIFNLLGSEKALTERAFELQAELENAASEMSILFTKIEHKNNMEDRNRILIQNFHSGLAQQLEVLNEAVVASVTQQEQQLKVIEQNTLSFLPAKAGATAELQTQLRKLQELYGSGIKTLDDVAGELDQNSLLTCHNLKSEVSKNSSCLGDLIREISLEAKAILNDLQINLTNQGERVAAFAQQQHEGEFEQTEQALFDLDGRFRQANDTIKEKEYLIFNLLGSEVFATAELQTQLRKLQELYGSGIKTLDDVAGELDQNSLLTCHNLKSEVSKNSSCLGDLIREISLEAKAILNDLQINLTNQGERVAAFAQQQHESCSRTYQATQSISRLTVNFFKTLSMHVSKLTLVVAEEETIEDQKLCALEKKFEEYTANEERQILDKVAELLASSNARMKNMATVDDLRECTSSRTSKLHQEMSNMQDLTSSAKGEWTSYLGKTETQYIEDTTSVVNGKDGLEEGLRQCMTKARLIAEQWRKAQDSALSLQRRNIDSVDTIVQNGVEGNQKIKAQFSAVVSSTLGESDFANINLLSSVEDLLRLDQYAFEKINSLIGPSCEAMKEAEISHFHIVSEIMVNAGKCLMNDYMVDGPSCSTPRKRAFNIPTMACIEDLRTPAFEGLLKSFREAGLGRQANGKVQTAVDDLRECTSSRTSKLHQEMSNMQDLTSSAKGEWTSYLGKTETQYIEDTTSVVNGKDGLEEGLRQCMTKARLIAEQWRKAQDSALSLQRRNIDSVDTIVQNGVEGNQKIKAQFSAVVSSTLGESDVANINLLSSVEDLLRLDQYAFEKINSLIGPSCEAMKEAEISHFHIVSEIMVNAGKCLMNDYMVDGPSCSTPRKRAFNIPTMACIEDLRTPAFEGLLKSFREAGLGRQANGKVNNHQECMHPFSPSAPEILSGQLREELEQQNLQ</sequence>
<keyword evidence="2" id="KW-0963">Cytoplasm</keyword>
<evidence type="ECO:0000256" key="2">
    <source>
        <dbReference type="ARBA" id="ARBA00022490"/>
    </source>
</evidence>